<dbReference type="InterPro" id="IPR050780">
    <property type="entry name" value="Mucin_vWF_Thrombospondin_sf"/>
</dbReference>
<sequence length="96" mass="10941">CTTHDFVTHCSPPTKALYASAMYCGFIIDKQSVFAECNTAYTDQARQYFDSCMFDVCAYESDQNAITKSLCSNIEAFAQLCLEYGYTVDWRDKDFC</sequence>
<accession>A0A0L8GN44</accession>
<dbReference type="SMART" id="SM00832">
    <property type="entry name" value="C8"/>
    <property type="match status" value="1"/>
</dbReference>
<dbReference type="PANTHER" id="PTHR11339">
    <property type="entry name" value="EXTRACELLULAR MATRIX GLYCOPROTEIN RELATED"/>
    <property type="match status" value="1"/>
</dbReference>
<feature type="non-terminal residue" evidence="3">
    <location>
        <position position="96"/>
    </location>
</feature>
<dbReference type="GO" id="GO:0031012">
    <property type="term" value="C:extracellular matrix"/>
    <property type="evidence" value="ECO:0007669"/>
    <property type="project" value="TreeGrafter"/>
</dbReference>
<protein>
    <recommendedName>
        <fullName evidence="2">VWF/SSPO/Zonadhesin-like cysteine-rich domain-containing protein</fullName>
    </recommendedName>
</protein>
<dbReference type="InterPro" id="IPR014853">
    <property type="entry name" value="VWF/SSPO/ZAN-like_Cys-rich_dom"/>
</dbReference>
<dbReference type="Pfam" id="PF08742">
    <property type="entry name" value="C8"/>
    <property type="match status" value="1"/>
</dbReference>
<reference evidence="3" key="1">
    <citation type="submission" date="2015-07" db="EMBL/GenBank/DDBJ databases">
        <title>MeaNS - Measles Nucleotide Surveillance Program.</title>
        <authorList>
            <person name="Tran T."/>
            <person name="Druce J."/>
        </authorList>
    </citation>
    <scope>NUCLEOTIDE SEQUENCE</scope>
    <source>
        <strain evidence="3">UCB-OBI-ISO-001</strain>
        <tissue evidence="3">Gonad</tissue>
    </source>
</reference>
<name>A0A0L8GN44_OCTBM</name>
<dbReference type="PANTHER" id="PTHR11339:SF373">
    <property type="entry name" value="VWFD DOMAIN-CONTAINING PROTEIN"/>
    <property type="match status" value="1"/>
</dbReference>
<dbReference type="GO" id="GO:0005615">
    <property type="term" value="C:extracellular space"/>
    <property type="evidence" value="ECO:0007669"/>
    <property type="project" value="TreeGrafter"/>
</dbReference>
<feature type="domain" description="VWF/SSPO/Zonadhesin-like cysteine-rich" evidence="2">
    <location>
        <begin position="17"/>
        <end position="96"/>
    </location>
</feature>
<feature type="non-terminal residue" evidence="3">
    <location>
        <position position="1"/>
    </location>
</feature>
<organism evidence="3">
    <name type="scientific">Octopus bimaculoides</name>
    <name type="common">California two-spotted octopus</name>
    <dbReference type="NCBI Taxonomy" id="37653"/>
    <lineage>
        <taxon>Eukaryota</taxon>
        <taxon>Metazoa</taxon>
        <taxon>Spiralia</taxon>
        <taxon>Lophotrochozoa</taxon>
        <taxon>Mollusca</taxon>
        <taxon>Cephalopoda</taxon>
        <taxon>Coleoidea</taxon>
        <taxon>Octopodiformes</taxon>
        <taxon>Octopoda</taxon>
        <taxon>Incirrata</taxon>
        <taxon>Octopodidae</taxon>
        <taxon>Octopus</taxon>
    </lineage>
</organism>
<keyword evidence="1" id="KW-1015">Disulfide bond</keyword>
<dbReference type="AlphaFoldDB" id="A0A0L8GN44"/>
<evidence type="ECO:0000313" key="3">
    <source>
        <dbReference type="EMBL" id="KOF78317.1"/>
    </source>
</evidence>
<gene>
    <name evidence="3" type="ORF">OCBIM_22030954mg</name>
</gene>
<dbReference type="OrthoDB" id="6059693at2759"/>
<evidence type="ECO:0000256" key="1">
    <source>
        <dbReference type="ARBA" id="ARBA00023157"/>
    </source>
</evidence>
<evidence type="ECO:0000259" key="2">
    <source>
        <dbReference type="SMART" id="SM00832"/>
    </source>
</evidence>
<proteinExistence type="predicted"/>
<dbReference type="EMBL" id="KQ421133">
    <property type="protein sequence ID" value="KOF78317.1"/>
    <property type="molecule type" value="Genomic_DNA"/>
</dbReference>